<dbReference type="Pfam" id="PF00498">
    <property type="entry name" value="FHA"/>
    <property type="match status" value="1"/>
</dbReference>
<dbReference type="RefSeq" id="WP_052604457.1">
    <property type="nucleotide sequence ID" value="NZ_JXYS01000017.1"/>
</dbReference>
<dbReference type="STRING" id="1280514.AXFE_06830"/>
<reference evidence="5 6" key="1">
    <citation type="submission" date="2015-01" db="EMBL/GenBank/DDBJ databases">
        <title>Draft genome of the acidophilic iron oxidizer Acidithrix ferrooxidans strain Py-F3.</title>
        <authorList>
            <person name="Poehlein A."/>
            <person name="Eisen S."/>
            <person name="Schloemann M."/>
            <person name="Johnson B.D."/>
            <person name="Daniel R."/>
            <person name="Muehling M."/>
        </authorList>
    </citation>
    <scope>NUCLEOTIDE SEQUENCE [LARGE SCALE GENOMIC DNA]</scope>
    <source>
        <strain evidence="5 6">Py-F3</strain>
    </source>
</reference>
<dbReference type="InterPro" id="IPR000253">
    <property type="entry name" value="FHA_dom"/>
</dbReference>
<organism evidence="5 6">
    <name type="scientific">Acidithrix ferrooxidans</name>
    <dbReference type="NCBI Taxonomy" id="1280514"/>
    <lineage>
        <taxon>Bacteria</taxon>
        <taxon>Bacillati</taxon>
        <taxon>Actinomycetota</taxon>
        <taxon>Acidimicrobiia</taxon>
        <taxon>Acidimicrobiales</taxon>
        <taxon>Acidimicrobiaceae</taxon>
        <taxon>Acidithrix</taxon>
    </lineage>
</organism>
<evidence type="ECO:0000256" key="2">
    <source>
        <dbReference type="SAM" id="MobiDB-lite"/>
    </source>
</evidence>
<dbReference type="SUPFAM" id="SSF49879">
    <property type="entry name" value="SMAD/FHA domain"/>
    <property type="match status" value="1"/>
</dbReference>
<dbReference type="SMART" id="SM00240">
    <property type="entry name" value="FHA"/>
    <property type="match status" value="1"/>
</dbReference>
<accession>A0A0D8HKH1</accession>
<dbReference type="PROSITE" id="PS50006">
    <property type="entry name" value="FHA_DOMAIN"/>
    <property type="match status" value="1"/>
</dbReference>
<keyword evidence="6" id="KW-1185">Reference proteome</keyword>
<keyword evidence="1" id="KW-0597">Phosphoprotein</keyword>
<protein>
    <submittedName>
        <fullName evidence="5">FHA domain-containing protein FhaB</fullName>
    </submittedName>
</protein>
<dbReference type="OrthoDB" id="277520at2"/>
<evidence type="ECO:0000256" key="3">
    <source>
        <dbReference type="SAM" id="Phobius"/>
    </source>
</evidence>
<sequence>MPIGLLDLFKYVLIALIWLFFLRVIRAVWVQIRTNDLQRKEKSQSEFEVLSQGGGETNQAKKTVTSSSSGRSGSKRRSQAKSGFQVKFKRDGVGEDLIFDINGLTTIGRSSGCTISLGDDEFGSSVHARMWVDNDVLYVEDLGSTNGTFVNSGRINTPRPLSKGDRISIGHSSMEVI</sequence>
<dbReference type="EMBL" id="JXYS01000017">
    <property type="protein sequence ID" value="KJF18455.1"/>
    <property type="molecule type" value="Genomic_DNA"/>
</dbReference>
<feature type="region of interest" description="Disordered" evidence="2">
    <location>
        <begin position="48"/>
        <end position="83"/>
    </location>
</feature>
<dbReference type="AlphaFoldDB" id="A0A0D8HKH1"/>
<dbReference type="InterPro" id="IPR050923">
    <property type="entry name" value="Cell_Proc_Reg/RNA_Proc"/>
</dbReference>
<comment type="caution">
    <text evidence="5">The sequence shown here is derived from an EMBL/GenBank/DDBJ whole genome shotgun (WGS) entry which is preliminary data.</text>
</comment>
<keyword evidence="3" id="KW-0812">Transmembrane</keyword>
<feature type="transmembrane region" description="Helical" evidence="3">
    <location>
        <begin position="12"/>
        <end position="32"/>
    </location>
</feature>
<evidence type="ECO:0000256" key="1">
    <source>
        <dbReference type="ARBA" id="ARBA00022553"/>
    </source>
</evidence>
<keyword evidence="3" id="KW-0472">Membrane</keyword>
<name>A0A0D8HKH1_9ACTN</name>
<evidence type="ECO:0000259" key="4">
    <source>
        <dbReference type="PROSITE" id="PS50006"/>
    </source>
</evidence>
<keyword evidence="3" id="KW-1133">Transmembrane helix</keyword>
<evidence type="ECO:0000313" key="5">
    <source>
        <dbReference type="EMBL" id="KJF18455.1"/>
    </source>
</evidence>
<dbReference type="Gene3D" id="2.60.200.20">
    <property type="match status" value="1"/>
</dbReference>
<dbReference type="Proteomes" id="UP000032360">
    <property type="component" value="Unassembled WGS sequence"/>
</dbReference>
<dbReference type="InterPro" id="IPR008984">
    <property type="entry name" value="SMAD_FHA_dom_sf"/>
</dbReference>
<feature type="domain" description="FHA" evidence="4">
    <location>
        <begin position="105"/>
        <end position="155"/>
    </location>
</feature>
<proteinExistence type="predicted"/>
<dbReference type="CDD" id="cd00060">
    <property type="entry name" value="FHA"/>
    <property type="match status" value="1"/>
</dbReference>
<evidence type="ECO:0000313" key="6">
    <source>
        <dbReference type="Proteomes" id="UP000032360"/>
    </source>
</evidence>
<dbReference type="PANTHER" id="PTHR23308">
    <property type="entry name" value="NUCLEAR INHIBITOR OF PROTEIN PHOSPHATASE-1"/>
    <property type="match status" value="1"/>
</dbReference>
<gene>
    <name evidence="5" type="primary">fhaB</name>
    <name evidence="5" type="ORF">AXFE_06830</name>
</gene>